<keyword evidence="6" id="KW-1185">Reference proteome</keyword>
<comment type="caution">
    <text evidence="5">The sequence shown here is derived from an EMBL/GenBank/DDBJ whole genome shotgun (WGS) entry which is preliminary data.</text>
</comment>
<feature type="binding site" evidence="4">
    <location>
        <position position="144"/>
    </location>
    <ligand>
        <name>a divalent metal cation</name>
        <dbReference type="ChEBI" id="CHEBI:60240"/>
        <label>2</label>
    </ligand>
</feature>
<dbReference type="Pfam" id="PF01026">
    <property type="entry name" value="TatD_DNase"/>
    <property type="match status" value="1"/>
</dbReference>
<dbReference type="InterPro" id="IPR032466">
    <property type="entry name" value="Metal_Hydrolase"/>
</dbReference>
<dbReference type="PIRSF" id="PIRSF005902">
    <property type="entry name" value="DNase_TatD"/>
    <property type="match status" value="1"/>
</dbReference>
<organism evidence="5 6">
    <name type="scientific">Snodgrassella alvi</name>
    <dbReference type="NCBI Taxonomy" id="1196083"/>
    <lineage>
        <taxon>Bacteria</taxon>
        <taxon>Pseudomonadati</taxon>
        <taxon>Pseudomonadota</taxon>
        <taxon>Betaproteobacteria</taxon>
        <taxon>Neisseriales</taxon>
        <taxon>Neisseriaceae</taxon>
        <taxon>Snodgrassella</taxon>
    </lineage>
</organism>
<dbReference type="Gene3D" id="3.20.20.140">
    <property type="entry name" value="Metal-dependent hydrolases"/>
    <property type="match status" value="1"/>
</dbReference>
<name>A0A2N9X987_9NEIS</name>
<dbReference type="RefSeq" id="WP_100151507.1">
    <property type="nucleotide sequence ID" value="NZ_MEIL01000016.1"/>
</dbReference>
<evidence type="ECO:0000256" key="4">
    <source>
        <dbReference type="PIRSR" id="PIRSR005902-1"/>
    </source>
</evidence>
<proteinExistence type="inferred from homology"/>
<dbReference type="PROSITE" id="PS01091">
    <property type="entry name" value="TATD_3"/>
    <property type="match status" value="1"/>
</dbReference>
<dbReference type="InterPro" id="IPR049677">
    <property type="entry name" value="QatD"/>
</dbReference>
<dbReference type="PANTHER" id="PTHR46317:SF1">
    <property type="entry name" value="HYDROLASE, TATD FAMILY"/>
    <property type="match status" value="1"/>
</dbReference>
<keyword evidence="2 4" id="KW-0479">Metal-binding</keyword>
<dbReference type="InterPro" id="IPR001130">
    <property type="entry name" value="TatD-like"/>
</dbReference>
<sequence length="242" mass="27810">MIDFHCHLDLYTGPREVVETCRSKNIYVLSVTTCPKAWYGTYELSKHCPRIRTALGLHPQLAHLRYQELELFDFLLTNTRYIGEIGLDGGKGFKKHWAKQLKVFRHILKKSSLSGGKIMSIHSRLSTKYVLEELTQIEGIPILHWFTGTSNQLKKAIEMGCWFSINPTMLNTKKGYELISKIPKDRILTETDGPFGKIKNKILYPWDVSIAIEKLSIIWKCSPLDTECILKNNLKSILNSNL</sequence>
<dbReference type="Proteomes" id="UP000230202">
    <property type="component" value="Unassembled WGS sequence"/>
</dbReference>
<dbReference type="EMBL" id="MEIL01000016">
    <property type="protein sequence ID" value="PIT41409.1"/>
    <property type="molecule type" value="Genomic_DNA"/>
</dbReference>
<feature type="binding site" evidence="4">
    <location>
        <position position="192"/>
    </location>
    <ligand>
        <name>a divalent metal cation</name>
        <dbReference type="ChEBI" id="CHEBI:60240"/>
        <label>1</label>
    </ligand>
</feature>
<evidence type="ECO:0000256" key="1">
    <source>
        <dbReference type="ARBA" id="ARBA00009275"/>
    </source>
</evidence>
<feature type="binding site" evidence="4">
    <location>
        <position position="7"/>
    </location>
    <ligand>
        <name>a divalent metal cation</name>
        <dbReference type="ChEBI" id="CHEBI:60240"/>
        <label>1</label>
    </ligand>
</feature>
<reference evidence="5" key="1">
    <citation type="journal article" date="2017" name="MBio">
        <title>Type VI secretion-mediated competition in the bee gut microbiome.</title>
        <authorList>
            <person name="Steele M.I."/>
            <person name="Kwong W.K."/>
            <person name="Powell J.E."/>
            <person name="Whiteley M."/>
            <person name="Moran N.A."/>
        </authorList>
    </citation>
    <scope>NUCLEOTIDE SEQUENCE [LARGE SCALE GENOMIC DNA]</scope>
    <source>
        <strain evidence="5">WkB273</strain>
    </source>
</reference>
<gene>
    <name evidence="5" type="ORF">BHC54_01270</name>
</gene>
<dbReference type="CDD" id="cd01310">
    <property type="entry name" value="TatD_DNAse"/>
    <property type="match status" value="1"/>
</dbReference>
<dbReference type="AlphaFoldDB" id="A0A2N9X987"/>
<dbReference type="GO" id="GO:0016788">
    <property type="term" value="F:hydrolase activity, acting on ester bonds"/>
    <property type="evidence" value="ECO:0007669"/>
    <property type="project" value="InterPro"/>
</dbReference>
<evidence type="ECO:0000313" key="5">
    <source>
        <dbReference type="EMBL" id="PIT41409.1"/>
    </source>
</evidence>
<dbReference type="InterPro" id="IPR018228">
    <property type="entry name" value="DNase_TatD-rel_CS"/>
</dbReference>
<feature type="binding site" evidence="4">
    <location>
        <position position="84"/>
    </location>
    <ligand>
        <name>a divalent metal cation</name>
        <dbReference type="ChEBI" id="CHEBI:60240"/>
        <label>1</label>
    </ligand>
</feature>
<evidence type="ECO:0000256" key="3">
    <source>
        <dbReference type="ARBA" id="ARBA00022801"/>
    </source>
</evidence>
<comment type="similarity">
    <text evidence="1">Belongs to the metallo-dependent hydrolases superfamily. TatD-type hydrolase family.</text>
</comment>
<protein>
    <submittedName>
        <fullName evidence="5">Hydrolase TatD</fullName>
    </submittedName>
</protein>
<evidence type="ECO:0000313" key="6">
    <source>
        <dbReference type="Proteomes" id="UP000230202"/>
    </source>
</evidence>
<feature type="binding site" evidence="4">
    <location>
        <position position="5"/>
    </location>
    <ligand>
        <name>a divalent metal cation</name>
        <dbReference type="ChEBI" id="CHEBI:60240"/>
        <label>1</label>
    </ligand>
</feature>
<accession>A0A2N9X987</accession>
<evidence type="ECO:0000256" key="2">
    <source>
        <dbReference type="ARBA" id="ARBA00022723"/>
    </source>
</evidence>
<dbReference type="PANTHER" id="PTHR46317">
    <property type="entry name" value="HYDROLASE OF PHP SUPERFAMILY-RELATED PROTEIN"/>
    <property type="match status" value="1"/>
</dbReference>
<dbReference type="NCBIfam" id="NF041926">
    <property type="entry name" value="QatD"/>
    <property type="match status" value="1"/>
</dbReference>
<dbReference type="SUPFAM" id="SSF51556">
    <property type="entry name" value="Metallo-dependent hydrolases"/>
    <property type="match status" value="1"/>
</dbReference>
<dbReference type="GO" id="GO:0046872">
    <property type="term" value="F:metal ion binding"/>
    <property type="evidence" value="ECO:0007669"/>
    <property type="project" value="UniProtKB-KW"/>
</dbReference>
<feature type="binding site" evidence="4">
    <location>
        <position position="122"/>
    </location>
    <ligand>
        <name>a divalent metal cation</name>
        <dbReference type="ChEBI" id="CHEBI:60240"/>
        <label>2</label>
    </ligand>
</feature>
<keyword evidence="3 5" id="KW-0378">Hydrolase</keyword>